<name>F8KQB3_HELBC</name>
<evidence type="ECO:0008006" key="4">
    <source>
        <dbReference type="Google" id="ProtNLM"/>
    </source>
</evidence>
<keyword evidence="1" id="KW-0472">Membrane</keyword>
<keyword evidence="1" id="KW-0812">Transmembrane</keyword>
<gene>
    <name evidence="2" type="ordered locus">HBZC1_13230</name>
</gene>
<dbReference type="Proteomes" id="UP000008387">
    <property type="component" value="Chromosome"/>
</dbReference>
<keyword evidence="1" id="KW-1133">Transmembrane helix</keyword>
<accession>F8KQB3</accession>
<keyword evidence="3" id="KW-1185">Reference proteome</keyword>
<proteinExistence type="predicted"/>
<evidence type="ECO:0000256" key="1">
    <source>
        <dbReference type="SAM" id="Phobius"/>
    </source>
</evidence>
<dbReference type="EMBL" id="FR871757">
    <property type="protein sequence ID" value="CCB80309.1"/>
    <property type="molecule type" value="Genomic_DNA"/>
</dbReference>
<dbReference type="AlphaFoldDB" id="F8KQB3"/>
<evidence type="ECO:0000313" key="2">
    <source>
        <dbReference type="EMBL" id="CCB80309.1"/>
    </source>
</evidence>
<dbReference type="STRING" id="1002804.HBZC1_13230"/>
<dbReference type="HOGENOM" id="CLU_758137_0_0_7"/>
<sequence>MSAKTYLWAVFGFMVVGFGVFIISNYIVDPFQQLRKASWYNIDFYDDDARWLIPGMARNFDYENILAGSSTEENIGIDTLSQIFQLKKPIKFMIEGSEGYEIYAALNLALHTKPNIKTVIYALRPTLFVHDTTSNDSFPKFLYNTDDRLKQVLTYLTSPKTTQKTYDYLKSFLLRQESLSADSCRQYNEMFAFDCKRFPNLKPLGPEHVIKVYLDVKKLHAGPHNRHFPQEQALQNAQNELESLIKSHPQTHFILFYVPFPAILYYQTIEDHNEVFFEQQDLLFPKTLSLRLLSYKNVELHDLRTLPFVTDLNAYYDIWHCDRDHLKLAFKAIVSKKYQLTPSNVQTFTDALKNLVLNYHIPKELLPKTP</sequence>
<reference evidence="2 3" key="1">
    <citation type="journal article" date="2011" name="J. Bacteriol.">
        <title>Genome sequence of Helicobacter bizzozeronii strain CIII-1, an isolate from human gastric mucosa.</title>
        <authorList>
            <person name="Schott T."/>
            <person name="Rossi M."/>
            <person name="Hanninen M.L."/>
        </authorList>
    </citation>
    <scope>NUCLEOTIDE SEQUENCE [LARGE SCALE GENOMIC DNA]</scope>
    <source>
        <strain evidence="2 3">CIII-1</strain>
    </source>
</reference>
<evidence type="ECO:0000313" key="3">
    <source>
        <dbReference type="Proteomes" id="UP000008387"/>
    </source>
</evidence>
<dbReference type="RefSeq" id="WP_013890723.1">
    <property type="nucleotide sequence ID" value="NC_015674.1"/>
</dbReference>
<dbReference type="KEGG" id="hbi:HBZC1_13230"/>
<feature type="transmembrane region" description="Helical" evidence="1">
    <location>
        <begin position="6"/>
        <end position="28"/>
    </location>
</feature>
<organism evidence="2 3">
    <name type="scientific">Helicobacter bizzozeronii (strain CIII-1)</name>
    <dbReference type="NCBI Taxonomy" id="1002804"/>
    <lineage>
        <taxon>Bacteria</taxon>
        <taxon>Pseudomonadati</taxon>
        <taxon>Campylobacterota</taxon>
        <taxon>Epsilonproteobacteria</taxon>
        <taxon>Campylobacterales</taxon>
        <taxon>Helicobacteraceae</taxon>
        <taxon>Helicobacter</taxon>
    </lineage>
</organism>
<protein>
    <recommendedName>
        <fullName evidence="4">DUF1574 domain-containing protein</fullName>
    </recommendedName>
</protein>